<dbReference type="EMBL" id="CP102290">
    <property type="protein sequence ID" value="UWP58079.1"/>
    <property type="molecule type" value="Genomic_DNA"/>
</dbReference>
<sequence>MRTVVIAVTAVILLLLTGFTVLGIGGQTVRANELERNTDTALEQTMYNLKVNRTYGYHNGKGGQAWSEEVCADFVQNFLLMQESDSDVTVNILNVDPVRGLLDVETETEYRGLSGSRKEITCRRTVLFDEWKNINKTYHKVRFMVDGNVVRSVSIHSGVLLGSVLATAVIPEKKDMMFERWIPDIRIEGELENCPVTQDLTLTAVFI</sequence>
<organism evidence="1 2">
    <name type="scientific">Ruminococcus gauvreauii</name>
    <dbReference type="NCBI Taxonomy" id="438033"/>
    <lineage>
        <taxon>Bacteria</taxon>
        <taxon>Bacillati</taxon>
        <taxon>Bacillota</taxon>
        <taxon>Clostridia</taxon>
        <taxon>Eubacteriales</taxon>
        <taxon>Oscillospiraceae</taxon>
        <taxon>Ruminococcus</taxon>
    </lineage>
</organism>
<name>A0ABY5VC62_9FIRM</name>
<accession>A0ABY5VC62</accession>
<dbReference type="Proteomes" id="UP001060164">
    <property type="component" value="Chromosome"/>
</dbReference>
<proteinExistence type="predicted"/>
<gene>
    <name evidence="1" type="ORF">NQ502_11825</name>
</gene>
<keyword evidence="2" id="KW-1185">Reference proteome</keyword>
<evidence type="ECO:0000313" key="1">
    <source>
        <dbReference type="EMBL" id="UWP58079.1"/>
    </source>
</evidence>
<dbReference type="RefSeq" id="WP_028528525.1">
    <property type="nucleotide sequence ID" value="NZ_CABLBR010000012.1"/>
</dbReference>
<protein>
    <submittedName>
        <fullName evidence="1">Uncharacterized protein</fullName>
    </submittedName>
</protein>
<reference evidence="1" key="1">
    <citation type="journal article" date="2022" name="Cell">
        <title>Design, construction, and in vivo augmentation of a complex gut microbiome.</title>
        <authorList>
            <person name="Cheng A.G."/>
            <person name="Ho P.Y."/>
            <person name="Aranda-Diaz A."/>
            <person name="Jain S."/>
            <person name="Yu F.B."/>
            <person name="Meng X."/>
            <person name="Wang M."/>
            <person name="Iakiviak M."/>
            <person name="Nagashima K."/>
            <person name="Zhao A."/>
            <person name="Murugkar P."/>
            <person name="Patil A."/>
            <person name="Atabakhsh K."/>
            <person name="Weakley A."/>
            <person name="Yan J."/>
            <person name="Brumbaugh A.R."/>
            <person name="Higginbottom S."/>
            <person name="Dimas A."/>
            <person name="Shiver A.L."/>
            <person name="Deutschbauer A."/>
            <person name="Neff N."/>
            <person name="Sonnenburg J.L."/>
            <person name="Huang K.C."/>
            <person name="Fischbach M.A."/>
        </authorList>
    </citation>
    <scope>NUCLEOTIDE SEQUENCE</scope>
    <source>
        <strain evidence="1">DSM 19829</strain>
    </source>
</reference>
<evidence type="ECO:0000313" key="2">
    <source>
        <dbReference type="Proteomes" id="UP001060164"/>
    </source>
</evidence>